<dbReference type="EMBL" id="CAJVQC010023812">
    <property type="protein sequence ID" value="CAG8723961.1"/>
    <property type="molecule type" value="Genomic_DNA"/>
</dbReference>
<reference evidence="1" key="1">
    <citation type="submission" date="2021-06" db="EMBL/GenBank/DDBJ databases">
        <authorList>
            <person name="Kallberg Y."/>
            <person name="Tangrot J."/>
            <person name="Rosling A."/>
        </authorList>
    </citation>
    <scope>NUCLEOTIDE SEQUENCE</scope>
    <source>
        <strain evidence="1">MA461A</strain>
    </source>
</reference>
<comment type="caution">
    <text evidence="1">The sequence shown here is derived from an EMBL/GenBank/DDBJ whole genome shotgun (WGS) entry which is preliminary data.</text>
</comment>
<gene>
    <name evidence="1" type="ORF">RPERSI_LOCUS11538</name>
</gene>
<name>A0ACA9PU84_9GLOM</name>
<proteinExistence type="predicted"/>
<keyword evidence="2" id="KW-1185">Reference proteome</keyword>
<evidence type="ECO:0000313" key="2">
    <source>
        <dbReference type="Proteomes" id="UP000789920"/>
    </source>
</evidence>
<dbReference type="Proteomes" id="UP000789920">
    <property type="component" value="Unassembled WGS sequence"/>
</dbReference>
<evidence type="ECO:0000313" key="1">
    <source>
        <dbReference type="EMBL" id="CAG8723961.1"/>
    </source>
</evidence>
<sequence>MSEKKELFKNNVSKEIKLEDRFLREVVLSEDDNMTDIEFEEDLRVDDMAEDTGPGLSDIEFEENLHVGNITENTEPGLPNIEFEKDLCVGDMAEDTELGLSDCLSKEIISSELFCEK</sequence>
<organism evidence="1 2">
    <name type="scientific">Racocetra persica</name>
    <dbReference type="NCBI Taxonomy" id="160502"/>
    <lineage>
        <taxon>Eukaryota</taxon>
        <taxon>Fungi</taxon>
        <taxon>Fungi incertae sedis</taxon>
        <taxon>Mucoromycota</taxon>
        <taxon>Glomeromycotina</taxon>
        <taxon>Glomeromycetes</taxon>
        <taxon>Diversisporales</taxon>
        <taxon>Gigasporaceae</taxon>
        <taxon>Racocetra</taxon>
    </lineage>
</organism>
<protein>
    <submittedName>
        <fullName evidence="1">32843_t:CDS:1</fullName>
    </submittedName>
</protein>
<feature type="non-terminal residue" evidence="1">
    <location>
        <position position="117"/>
    </location>
</feature>
<accession>A0ACA9PU84</accession>